<dbReference type="EMBL" id="AWVQ01000575">
    <property type="protein sequence ID" value="ERK69932.1"/>
    <property type="molecule type" value="Genomic_DNA"/>
</dbReference>
<dbReference type="SUPFAM" id="SSF48239">
    <property type="entry name" value="Terpenoid cyclases/Protein prenyltransferases"/>
    <property type="match status" value="2"/>
</dbReference>
<name>U2T5E6_LEIAQ</name>
<dbReference type="HOGENOM" id="CLU_077613_0_0_11"/>
<accession>U2T5E6</accession>
<proteinExistence type="predicted"/>
<organism evidence="1 2">
    <name type="scientific">Leifsonia aquatica ATCC 14665</name>
    <dbReference type="NCBI Taxonomy" id="1358026"/>
    <lineage>
        <taxon>Bacteria</taxon>
        <taxon>Bacillati</taxon>
        <taxon>Actinomycetota</taxon>
        <taxon>Actinomycetes</taxon>
        <taxon>Micrococcales</taxon>
        <taxon>Microbacteriaceae</taxon>
        <taxon>Leifsonia</taxon>
    </lineage>
</organism>
<sequence length="305" mass="33462">MCAVDVTSWLLDGDPSIRWQTRRDLLHEPAPAWAADRAAVESEGWGAAVLDAQDASGTWGGAVWKPEDWDATDDTLLLLATLGAEPDGPRMSAALQRVRENVDWGEEWGNSPFFEGEVEPCINGRVLIAGAAFCSPSERIVGLLLADQHDDGGWNCYSEDRTEPGSFHSTICALEGLAAYRDAGGPTDVSAQIARGHTYLLERGLMRRKSDGSLIDEDWLTFRFPTYWRYDVLRGLDHLRAAGAPADERVAEAVALVESKRAADGRWTLEAVIPGRTTITMEEVGEPSRWQTLRALRVLEWAGAA</sequence>
<reference evidence="1 2" key="1">
    <citation type="submission" date="2013-08" db="EMBL/GenBank/DDBJ databases">
        <authorList>
            <person name="Weinstock G."/>
            <person name="Sodergren E."/>
            <person name="Wylie T."/>
            <person name="Fulton L."/>
            <person name="Fulton R."/>
            <person name="Fronick C."/>
            <person name="O'Laughlin M."/>
            <person name="Godfrey J."/>
            <person name="Miner T."/>
            <person name="Herter B."/>
            <person name="Appelbaum E."/>
            <person name="Cordes M."/>
            <person name="Lek S."/>
            <person name="Wollam A."/>
            <person name="Pepin K.H."/>
            <person name="Palsikar V.B."/>
            <person name="Mitreva M."/>
            <person name="Wilson R.K."/>
        </authorList>
    </citation>
    <scope>NUCLEOTIDE SEQUENCE [LARGE SCALE GENOMIC DNA]</scope>
    <source>
        <strain evidence="1 2">ATCC 14665</strain>
    </source>
</reference>
<dbReference type="AlphaFoldDB" id="U2T5E6"/>
<dbReference type="PATRIC" id="fig|1358026.3.peg.3108"/>
<evidence type="ECO:0000313" key="2">
    <source>
        <dbReference type="Proteomes" id="UP000016605"/>
    </source>
</evidence>
<dbReference type="InterPro" id="IPR008930">
    <property type="entry name" value="Terpenoid_cyclase/PrenylTrfase"/>
</dbReference>
<gene>
    <name evidence="1" type="ORF">N136_03736</name>
</gene>
<dbReference type="Gene3D" id="1.50.10.20">
    <property type="match status" value="1"/>
</dbReference>
<dbReference type="Proteomes" id="UP000016605">
    <property type="component" value="Unassembled WGS sequence"/>
</dbReference>
<protein>
    <recommendedName>
        <fullName evidence="3">Squalene cyclase</fullName>
    </recommendedName>
</protein>
<evidence type="ECO:0008006" key="3">
    <source>
        <dbReference type="Google" id="ProtNLM"/>
    </source>
</evidence>
<evidence type="ECO:0000313" key="1">
    <source>
        <dbReference type="EMBL" id="ERK69932.1"/>
    </source>
</evidence>
<comment type="caution">
    <text evidence="1">The sequence shown here is derived from an EMBL/GenBank/DDBJ whole genome shotgun (WGS) entry which is preliminary data.</text>
</comment>